<gene>
    <name evidence="4" type="ORF">G5S42_32315</name>
</gene>
<dbReference type="InterPro" id="IPR050832">
    <property type="entry name" value="Bact_Acetyltransf"/>
</dbReference>
<dbReference type="Proteomes" id="UP000594380">
    <property type="component" value="Unassembled WGS sequence"/>
</dbReference>
<evidence type="ECO:0000313" key="4">
    <source>
        <dbReference type="EMBL" id="NUY04285.1"/>
    </source>
</evidence>
<dbReference type="Gene3D" id="3.40.630.30">
    <property type="match status" value="1"/>
</dbReference>
<protein>
    <submittedName>
        <fullName evidence="4">GNAT family N-acetyltransferase</fullName>
    </submittedName>
</protein>
<dbReference type="CDD" id="cd04301">
    <property type="entry name" value="NAT_SF"/>
    <property type="match status" value="1"/>
</dbReference>
<organism evidence="4 5">
    <name type="scientific">Paraburkholderia youngii</name>
    <dbReference type="NCBI Taxonomy" id="2782701"/>
    <lineage>
        <taxon>Bacteria</taxon>
        <taxon>Pseudomonadati</taxon>
        <taxon>Pseudomonadota</taxon>
        <taxon>Betaproteobacteria</taxon>
        <taxon>Burkholderiales</taxon>
        <taxon>Burkholderiaceae</taxon>
        <taxon>Paraburkholderia</taxon>
    </lineage>
</organism>
<dbReference type="PANTHER" id="PTHR43877">
    <property type="entry name" value="AMINOALKYLPHOSPHONATE N-ACETYLTRANSFERASE-RELATED-RELATED"/>
    <property type="match status" value="1"/>
</dbReference>
<dbReference type="InterPro" id="IPR016181">
    <property type="entry name" value="Acyl_CoA_acyltransferase"/>
</dbReference>
<dbReference type="GO" id="GO:0016747">
    <property type="term" value="F:acyltransferase activity, transferring groups other than amino-acyl groups"/>
    <property type="evidence" value="ECO:0007669"/>
    <property type="project" value="InterPro"/>
</dbReference>
<dbReference type="GeneID" id="301105041"/>
<name>A0A7Y6K4M5_9BURK</name>
<dbReference type="EMBL" id="JAALDK010000002">
    <property type="protein sequence ID" value="NUY04285.1"/>
    <property type="molecule type" value="Genomic_DNA"/>
</dbReference>
<comment type="caution">
    <text evidence="4">The sequence shown here is derived from an EMBL/GenBank/DDBJ whole genome shotgun (WGS) entry which is preliminary data.</text>
</comment>
<dbReference type="Pfam" id="PF00583">
    <property type="entry name" value="Acetyltransf_1"/>
    <property type="match status" value="1"/>
</dbReference>
<dbReference type="PROSITE" id="PS51186">
    <property type="entry name" value="GNAT"/>
    <property type="match status" value="1"/>
</dbReference>
<dbReference type="AlphaFoldDB" id="A0A7Y6K4M5"/>
<evidence type="ECO:0000313" key="5">
    <source>
        <dbReference type="Proteomes" id="UP000594380"/>
    </source>
</evidence>
<feature type="domain" description="N-acetyltransferase" evidence="3">
    <location>
        <begin position="13"/>
        <end position="172"/>
    </location>
</feature>
<evidence type="ECO:0000256" key="2">
    <source>
        <dbReference type="ARBA" id="ARBA00023315"/>
    </source>
</evidence>
<keyword evidence="2" id="KW-0012">Acyltransferase</keyword>
<accession>A0A7Y6K4M5</accession>
<keyword evidence="1 4" id="KW-0808">Transferase</keyword>
<sequence length="179" mass="19930">MSTDPTSDQGEPLTLRAIGVRDAKQLHALIYAPSMSHGDPQTPFRSVESTREWIEKRPPQHIEIGAWVGEQLIGHAQIEVGRTRRAHVGAIGVGVHGDRRRRGVATRLVGEVIDLADNWLGLRRLELKVFVDNDAAIALYRKSGFEIEGRLRGYMLRQGVLVDAYLMGRLSAPLPHITE</sequence>
<dbReference type="InterPro" id="IPR000182">
    <property type="entry name" value="GNAT_dom"/>
</dbReference>
<reference evidence="4 5" key="1">
    <citation type="submission" date="2020-02" db="EMBL/GenBank/DDBJ databases">
        <title>Paraburkholderia simonii sp. nov. and Paraburkholderia youngii sp. nov. Brazilian and Mexican Mimosa-associated rhizobia.</title>
        <authorList>
            <person name="Mavima L."/>
            <person name="Beukes C.W."/>
            <person name="Chan W.Y."/>
            <person name="Palmer M."/>
            <person name="De Meyer S.E."/>
            <person name="James E.K."/>
            <person name="Venter S.N."/>
            <person name="Steenkamp E.T."/>
        </authorList>
    </citation>
    <scope>NUCLEOTIDE SEQUENCE [LARGE SCALE GENOMIC DNA]</scope>
    <source>
        <strain evidence="4 5">JPY169</strain>
    </source>
</reference>
<dbReference type="RefSeq" id="WP_176110851.1">
    <property type="nucleotide sequence ID" value="NZ_JAALDK010000002.1"/>
</dbReference>
<proteinExistence type="predicted"/>
<dbReference type="SUPFAM" id="SSF55729">
    <property type="entry name" value="Acyl-CoA N-acyltransferases (Nat)"/>
    <property type="match status" value="1"/>
</dbReference>
<evidence type="ECO:0000259" key="3">
    <source>
        <dbReference type="PROSITE" id="PS51186"/>
    </source>
</evidence>
<evidence type="ECO:0000256" key="1">
    <source>
        <dbReference type="ARBA" id="ARBA00022679"/>
    </source>
</evidence>